<dbReference type="RefSeq" id="XP_009844149.1">
    <property type="nucleotide sequence ID" value="XM_009845847.1"/>
</dbReference>
<gene>
    <name evidence="2" type="ORF">H257_17162</name>
</gene>
<dbReference type="GeneID" id="20819158"/>
<dbReference type="VEuPathDB" id="FungiDB:H257_17162"/>
<reference evidence="2" key="1">
    <citation type="submission" date="2013-12" db="EMBL/GenBank/DDBJ databases">
        <title>The Genome Sequence of Aphanomyces astaci APO3.</title>
        <authorList>
            <consortium name="The Broad Institute Genomics Platform"/>
            <person name="Russ C."/>
            <person name="Tyler B."/>
            <person name="van West P."/>
            <person name="Dieguez-Uribeondo J."/>
            <person name="Young S.K."/>
            <person name="Zeng Q."/>
            <person name="Gargeya S."/>
            <person name="Fitzgerald M."/>
            <person name="Abouelleil A."/>
            <person name="Alvarado L."/>
            <person name="Chapman S.B."/>
            <person name="Gainer-Dewar J."/>
            <person name="Goldberg J."/>
            <person name="Griggs A."/>
            <person name="Gujja S."/>
            <person name="Hansen M."/>
            <person name="Howarth C."/>
            <person name="Imamovic A."/>
            <person name="Ireland A."/>
            <person name="Larimer J."/>
            <person name="McCowan C."/>
            <person name="Murphy C."/>
            <person name="Pearson M."/>
            <person name="Poon T.W."/>
            <person name="Priest M."/>
            <person name="Roberts A."/>
            <person name="Saif S."/>
            <person name="Shea T."/>
            <person name="Sykes S."/>
            <person name="Wortman J."/>
            <person name="Nusbaum C."/>
            <person name="Birren B."/>
        </authorList>
    </citation>
    <scope>NUCLEOTIDE SEQUENCE [LARGE SCALE GENOMIC DNA]</scope>
    <source>
        <strain evidence="2">APO3</strain>
    </source>
</reference>
<dbReference type="OrthoDB" id="75905at2759"/>
<feature type="domain" description="WW" evidence="1">
    <location>
        <begin position="87"/>
        <end position="119"/>
    </location>
</feature>
<dbReference type="InterPro" id="IPR001202">
    <property type="entry name" value="WW_dom"/>
</dbReference>
<evidence type="ECO:0000313" key="2">
    <source>
        <dbReference type="EMBL" id="ETV66374.1"/>
    </source>
</evidence>
<organism evidence="2">
    <name type="scientific">Aphanomyces astaci</name>
    <name type="common">Crayfish plague agent</name>
    <dbReference type="NCBI Taxonomy" id="112090"/>
    <lineage>
        <taxon>Eukaryota</taxon>
        <taxon>Sar</taxon>
        <taxon>Stramenopiles</taxon>
        <taxon>Oomycota</taxon>
        <taxon>Saprolegniomycetes</taxon>
        <taxon>Saprolegniales</taxon>
        <taxon>Verrucalvaceae</taxon>
        <taxon>Aphanomyces</taxon>
    </lineage>
</organism>
<proteinExistence type="predicted"/>
<sequence>MLVRSDIHDPGGLKMDEVKTCEYTYARGDDGMIEAMLLLPPPTPSSVIMTSSMGILEPYVFEGEHFWDTTALDDDIFHDEQSTEAASPVIEYWGLAYEDTDVYYFDFDTGRAEWTPPPSILYHNEVLLWDPSDQWFYLYDPKTNTSRWWVDQIPAPAATHTDDTISQATTEDLDRCSSTSINLAPSSVHSVATSDDEPPA</sequence>
<accession>W4FHP0</accession>
<protein>
    <recommendedName>
        <fullName evidence="1">WW domain-containing protein</fullName>
    </recommendedName>
</protein>
<dbReference type="AlphaFoldDB" id="W4FHP0"/>
<dbReference type="PROSITE" id="PS50020">
    <property type="entry name" value="WW_DOMAIN_2"/>
    <property type="match status" value="1"/>
</dbReference>
<evidence type="ECO:0000259" key="1">
    <source>
        <dbReference type="PROSITE" id="PS50020"/>
    </source>
</evidence>
<name>W4FHP0_APHAT</name>
<dbReference type="EMBL" id="KI913212">
    <property type="protein sequence ID" value="ETV66374.1"/>
    <property type="molecule type" value="Genomic_DNA"/>
</dbReference>